<proteinExistence type="predicted"/>
<reference evidence="2" key="1">
    <citation type="submission" date="2018-06" db="EMBL/GenBank/DDBJ databases">
        <authorList>
            <consortium name="Pathogen Informatics"/>
            <person name="Doyle S."/>
        </authorList>
    </citation>
    <scope>NUCLEOTIDE SEQUENCE [LARGE SCALE GENOMIC DNA]</scope>
    <source>
        <strain evidence="2">NCTC11421</strain>
    </source>
</reference>
<dbReference type="AlphaFoldDB" id="A0A378VUS0"/>
<gene>
    <name evidence="2" type="ORF">NCTC11421_00018</name>
</gene>
<feature type="region of interest" description="Disordered" evidence="1">
    <location>
        <begin position="123"/>
        <end position="159"/>
    </location>
</feature>
<name>A0A378VUS0_NEIGO</name>
<sequence>MMKPSESLRAAGRPIAYYPKLAKPLGGVNAAILFGHFFYWNDKTQYESGIYRTAEEIEIETGLSVQEQRTARAKLRERGVLIETEKRIEHRIYYKLNLDAFDDLMLQHSGGWGINSPEMQYQQPRTSKSTFGGGESTAPKCNINSPELQNQHSGSEESTAVIRTEDLTEDLAVYTPLPQTPETAKAV</sequence>
<feature type="compositionally biased region" description="Polar residues" evidence="1">
    <location>
        <begin position="142"/>
        <end position="158"/>
    </location>
</feature>
<dbReference type="EMBL" id="UGRI01000001">
    <property type="protein sequence ID" value="SUA19941.1"/>
    <property type="molecule type" value="Genomic_DNA"/>
</dbReference>
<accession>A0A378VUS0</accession>
<protein>
    <submittedName>
        <fullName evidence="2">Phage associated protein</fullName>
    </submittedName>
</protein>
<evidence type="ECO:0000313" key="2">
    <source>
        <dbReference type="EMBL" id="SUA19941.1"/>
    </source>
</evidence>
<evidence type="ECO:0000256" key="1">
    <source>
        <dbReference type="SAM" id="MobiDB-lite"/>
    </source>
</evidence>
<organism evidence="2">
    <name type="scientific">Neisseria gonorrhoeae</name>
    <dbReference type="NCBI Taxonomy" id="485"/>
    <lineage>
        <taxon>Bacteria</taxon>
        <taxon>Pseudomonadati</taxon>
        <taxon>Pseudomonadota</taxon>
        <taxon>Betaproteobacteria</taxon>
        <taxon>Neisseriales</taxon>
        <taxon>Neisseriaceae</taxon>
        <taxon>Neisseria</taxon>
    </lineage>
</organism>